<evidence type="ECO:0000256" key="1">
    <source>
        <dbReference type="ARBA" id="ARBA00022617"/>
    </source>
</evidence>
<dbReference type="EMBL" id="JAMQBK010000118">
    <property type="protein sequence ID" value="MCM2374991.1"/>
    <property type="molecule type" value="Genomic_DNA"/>
</dbReference>
<evidence type="ECO:0000313" key="6">
    <source>
        <dbReference type="EMBL" id="MCM2374991.1"/>
    </source>
</evidence>
<dbReference type="InterPro" id="IPR009056">
    <property type="entry name" value="Cyt_c-like_dom"/>
</dbReference>
<keyword evidence="1 4" id="KW-0349">Heme</keyword>
<dbReference type="Gene3D" id="2.60.120.260">
    <property type="entry name" value="Galactose-binding domain-like"/>
    <property type="match status" value="1"/>
</dbReference>
<keyword evidence="2 4" id="KW-0479">Metal-binding</keyword>
<accession>A0ABT0UDZ8</accession>
<protein>
    <submittedName>
        <fullName evidence="6">DUF1553 domain-containing protein</fullName>
    </submittedName>
</protein>
<reference evidence="6 7" key="1">
    <citation type="journal article" date="2022" name="Syst. Appl. Microbiol.">
        <title>Rhodopirellula aestuarii sp. nov., a novel member of the genus Rhodopirellula isolated from brackish sediments collected in the Tagus River estuary, Portugal.</title>
        <authorList>
            <person name="Vitorino I.R."/>
            <person name="Klimek D."/>
            <person name="Calusinska M."/>
            <person name="Lobo-da-Cunha A."/>
            <person name="Vasconcelos V."/>
            <person name="Lage O.M."/>
        </authorList>
    </citation>
    <scope>NUCLEOTIDE SEQUENCE [LARGE SCALE GENOMIC DNA]</scope>
    <source>
        <strain evidence="6 7">ICT_H3.1</strain>
    </source>
</reference>
<evidence type="ECO:0000259" key="5">
    <source>
        <dbReference type="PROSITE" id="PS51007"/>
    </source>
</evidence>
<feature type="domain" description="Cytochrome c" evidence="5">
    <location>
        <begin position="291"/>
        <end position="437"/>
    </location>
</feature>
<gene>
    <name evidence="6" type="ORF">NB063_30585</name>
</gene>
<dbReference type="PROSITE" id="PS51007">
    <property type="entry name" value="CYTC"/>
    <property type="match status" value="1"/>
</dbReference>
<keyword evidence="3 4" id="KW-0408">Iron</keyword>
<dbReference type="SUPFAM" id="SSF49785">
    <property type="entry name" value="Galactose-binding domain-like"/>
    <property type="match status" value="1"/>
</dbReference>
<proteinExistence type="predicted"/>
<dbReference type="Pfam" id="PF07583">
    <property type="entry name" value="PSCyt2"/>
    <property type="match status" value="1"/>
</dbReference>
<dbReference type="InterPro" id="IPR036909">
    <property type="entry name" value="Cyt_c-like_dom_sf"/>
</dbReference>
<dbReference type="InterPro" id="IPR022655">
    <property type="entry name" value="DUF1553"/>
</dbReference>
<dbReference type="PANTHER" id="PTHR35889">
    <property type="entry name" value="CYCLOINULO-OLIGOSACCHARIDE FRUCTANOTRANSFERASE-RELATED"/>
    <property type="match status" value="1"/>
</dbReference>
<evidence type="ECO:0000313" key="7">
    <source>
        <dbReference type="Proteomes" id="UP001202961"/>
    </source>
</evidence>
<sequence>MTRLIARAVLPVAISILIPLTLFAEEASSAIDFVHDVVPIFKRNCVHCHGGREAEGDFTLNTRDAVLDSGFIDLDDPNSSYLLELITSNDTDTQMPPSDRPRMSVEEIETIRRWIAGGASWDADFTFSIRTYEPPLRPRSPELPVSRNGREHPIDRILDEYLAVRDLPVPPPVDDATFLRRATLDLIGLLPSEKQLDEFLANSDANKREKYVDTLLSDSVGYADHWLTFFNDLLRNDYSGTGFITKGRKQISDWLYQSLVDNKPFNEMARELIAPPTDESRGFIDGIKWRGEVSAGQTLPIQFSQSVAQSFLGINMKCASCHDSFIDRWTLKEAYGLAAIYATKPLELHRCDRPIGETAQAAWLFPELGDVDPEAPREQRLQQLADLMTTPENGRFARTIVNRLWYRLMGRGIVHPLDAMQTEPWNEDLLDYLATELVSNDFDLKHVLKVIATSSAYQSRSEVSGEETANEIYIYRGPRARRMTAEQFLDSVWHLTGNAPAKIEAPISRERPQPKPSKLTKLQAHWIWGPLENGSVPGGQQLVLKKEFTLADPVVGGHAVLTCDNRFRLYVNGEMISSGTHWQNPQSVDWSTYVSHGKNTIEAIVTNDLDRPNPAGFYFESWLEFSDGSQTRIQSDESWMYRVSGSEAIDGKLDSADAVWHPVTIVPALSAWTEVVTQQVQPLINESVMPAHERLMVRASLLKNTALMKSLGRPMREQIVSMRPDTITTLEAIDLANESTLAESIAVGAERLIASTNADTDQIVLTLFRSALSREPTPEERRLVTQSLGEHPDPTAVQDVMWAVLMLPEFLLVR</sequence>
<organism evidence="6 7">
    <name type="scientific">Aporhodopirellula aestuarii</name>
    <dbReference type="NCBI Taxonomy" id="2950107"/>
    <lineage>
        <taxon>Bacteria</taxon>
        <taxon>Pseudomonadati</taxon>
        <taxon>Planctomycetota</taxon>
        <taxon>Planctomycetia</taxon>
        <taxon>Pirellulales</taxon>
        <taxon>Pirellulaceae</taxon>
        <taxon>Aporhodopirellula</taxon>
    </lineage>
</organism>
<dbReference type="InterPro" id="IPR011444">
    <property type="entry name" value="DUF1549"/>
</dbReference>
<dbReference type="InterPro" id="IPR008979">
    <property type="entry name" value="Galactose-bd-like_sf"/>
</dbReference>
<evidence type="ECO:0000256" key="2">
    <source>
        <dbReference type="ARBA" id="ARBA00022723"/>
    </source>
</evidence>
<keyword evidence="7" id="KW-1185">Reference proteome</keyword>
<dbReference type="RefSeq" id="WP_250933368.1">
    <property type="nucleotide sequence ID" value="NZ_JAMQBK010000118.1"/>
</dbReference>
<evidence type="ECO:0000256" key="3">
    <source>
        <dbReference type="ARBA" id="ARBA00023004"/>
    </source>
</evidence>
<dbReference type="Pfam" id="PF07587">
    <property type="entry name" value="PSD1"/>
    <property type="match status" value="2"/>
</dbReference>
<dbReference type="PANTHER" id="PTHR35889:SF3">
    <property type="entry name" value="F-BOX DOMAIN-CONTAINING PROTEIN"/>
    <property type="match status" value="1"/>
</dbReference>
<dbReference type="Pfam" id="PF07635">
    <property type="entry name" value="PSCyt1"/>
    <property type="match status" value="1"/>
</dbReference>
<name>A0ABT0UDZ8_9BACT</name>
<dbReference type="SUPFAM" id="SSF46626">
    <property type="entry name" value="Cytochrome c"/>
    <property type="match status" value="1"/>
</dbReference>
<dbReference type="InterPro" id="IPR011429">
    <property type="entry name" value="Cyt_c_Planctomycete-type"/>
</dbReference>
<comment type="caution">
    <text evidence="6">The sequence shown here is derived from an EMBL/GenBank/DDBJ whole genome shotgun (WGS) entry which is preliminary data.</text>
</comment>
<dbReference type="Proteomes" id="UP001202961">
    <property type="component" value="Unassembled WGS sequence"/>
</dbReference>
<evidence type="ECO:0000256" key="4">
    <source>
        <dbReference type="PROSITE-ProRule" id="PRU00433"/>
    </source>
</evidence>